<proteinExistence type="predicted"/>
<dbReference type="InterPro" id="IPR049349">
    <property type="entry name" value="DUF2264_N"/>
</dbReference>
<feature type="domain" description="DUF2264" evidence="1">
    <location>
        <begin position="27"/>
        <end position="386"/>
    </location>
</feature>
<dbReference type="Pfam" id="PF10022">
    <property type="entry name" value="DUF2264"/>
    <property type="match status" value="1"/>
</dbReference>
<dbReference type="eggNOG" id="COG4289">
    <property type="taxonomic scope" value="Bacteria"/>
</dbReference>
<protein>
    <recommendedName>
        <fullName evidence="1">DUF2264 domain-containing protein</fullName>
    </recommendedName>
</protein>
<name>W0EUB1_9BACT</name>
<keyword evidence="3" id="KW-1185">Reference proteome</keyword>
<dbReference type="RefSeq" id="WP_008583757.1">
    <property type="nucleotide sequence ID" value="NZ_CP007035.1"/>
</dbReference>
<dbReference type="InterPro" id="IPR016624">
    <property type="entry name" value="UCP014753"/>
</dbReference>
<evidence type="ECO:0000313" key="2">
    <source>
        <dbReference type="EMBL" id="AHF14410.1"/>
    </source>
</evidence>
<evidence type="ECO:0000259" key="1">
    <source>
        <dbReference type="Pfam" id="PF10022"/>
    </source>
</evidence>
<dbReference type="OrthoDB" id="9813465at2"/>
<gene>
    <name evidence="2" type="ORF">NIASO_02880</name>
</gene>
<dbReference type="HOGENOM" id="CLU_028269_2_0_10"/>
<dbReference type="PIRSF" id="PIRSF014753">
    <property type="entry name" value="UCP014753"/>
    <property type="match status" value="1"/>
</dbReference>
<dbReference type="PANTHER" id="PTHR35339">
    <property type="entry name" value="LINALOOL DEHYDRATASE_ISOMERASE DOMAIN-CONTAINING PROTEIN"/>
    <property type="match status" value="1"/>
</dbReference>
<sequence>MKRIVCFIVFVFVLNHSYSQPQSDNGRAQWVSRLDKIVRPVFENLSRNTLHSNMPKDISPVSDNPKERIKAQYLEALGRALSGIGPWLNGEGGAKEEVRLRDQYRQWVLVAIKNATDSTQADYVLWKGGQPLVDASFFALGLIRAPWIWQHLDESTKKNVVSCLKQTRNTVPGYNNWILFSGMIEAFFLKYGYDYNPMTIEYGVRTFMYQWYVGDGMFSDGDHFHNDYYNSYVIQPYLKEIIAIANEKTGRYKAEQERLAKINDRYAEIQERSINADGSFPAYGRSIVYRSGVFHHLANMSYKEQLPRSIAPAQVREALYAVIQKTLAPAGTYDKNGWMVIGLNGKQYGLADSYNNQGSLYLCTEVFLPLGLPASAPFWKDAPKPWSSKAIWNGQDFHGDHAVDLK</sequence>
<dbReference type="AlphaFoldDB" id="W0EUB1"/>
<dbReference type="PANTHER" id="PTHR35339:SF3">
    <property type="entry name" value="DUF2264 DOMAIN-CONTAINING PROTEIN"/>
    <property type="match status" value="1"/>
</dbReference>
<evidence type="ECO:0000313" key="3">
    <source>
        <dbReference type="Proteomes" id="UP000003586"/>
    </source>
</evidence>
<accession>W0EUB1</accession>
<reference evidence="2 3" key="1">
    <citation type="submission" date="2013-12" db="EMBL/GenBank/DDBJ databases">
        <authorList>
            <consortium name="DOE Joint Genome Institute"/>
            <person name="Eisen J."/>
            <person name="Huntemann M."/>
            <person name="Han J."/>
            <person name="Chen A."/>
            <person name="Kyrpides N."/>
            <person name="Mavromatis K."/>
            <person name="Markowitz V."/>
            <person name="Palaniappan K."/>
            <person name="Ivanova N."/>
            <person name="Schaumberg A."/>
            <person name="Pati A."/>
            <person name="Liolios K."/>
            <person name="Nordberg H.P."/>
            <person name="Cantor M.N."/>
            <person name="Hua S.X."/>
            <person name="Woyke T."/>
        </authorList>
    </citation>
    <scope>NUCLEOTIDE SEQUENCE [LARGE SCALE GENOMIC DNA]</scope>
    <source>
        <strain evidence="3">DSM 19437</strain>
    </source>
</reference>
<dbReference type="STRING" id="929713.NIASO_02880"/>
<dbReference type="KEGG" id="nso:NIASO_02880"/>
<dbReference type="Proteomes" id="UP000003586">
    <property type="component" value="Chromosome"/>
</dbReference>
<organism evidence="2 3">
    <name type="scientific">Niabella soli DSM 19437</name>
    <dbReference type="NCBI Taxonomy" id="929713"/>
    <lineage>
        <taxon>Bacteria</taxon>
        <taxon>Pseudomonadati</taxon>
        <taxon>Bacteroidota</taxon>
        <taxon>Chitinophagia</taxon>
        <taxon>Chitinophagales</taxon>
        <taxon>Chitinophagaceae</taxon>
        <taxon>Niabella</taxon>
    </lineage>
</organism>
<dbReference type="EMBL" id="CP007035">
    <property type="protein sequence ID" value="AHF14410.1"/>
    <property type="molecule type" value="Genomic_DNA"/>
</dbReference>